<evidence type="ECO:0000313" key="4">
    <source>
        <dbReference type="Proteomes" id="UP000662973"/>
    </source>
</evidence>
<dbReference type="PANTHER" id="PTHR45947:SF3">
    <property type="entry name" value="SULFOQUINOVOSYL TRANSFERASE SQD2"/>
    <property type="match status" value="1"/>
</dbReference>
<dbReference type="Gene3D" id="3.40.50.2000">
    <property type="entry name" value="Glycogen Phosphorylase B"/>
    <property type="match status" value="2"/>
</dbReference>
<dbReference type="CDD" id="cd03801">
    <property type="entry name" value="GT4_PimA-like"/>
    <property type="match status" value="1"/>
</dbReference>
<dbReference type="RefSeq" id="WP_229111400.1">
    <property type="nucleotide sequence ID" value="NZ_CP064788.1"/>
</dbReference>
<reference evidence="3 4" key="1">
    <citation type="submission" date="2020-11" db="EMBL/GenBank/DDBJ databases">
        <title>Carbohydrate-dependent, anaerobic sulfur respiration: A novel catabolism in halophilic archaea.</title>
        <authorList>
            <person name="Sorokin D.Y."/>
            <person name="Messina E."/>
            <person name="Smedile F."/>
            <person name="La Cono V."/>
            <person name="Hallsworth J.E."/>
            <person name="Yakimov M.M."/>
        </authorList>
    </citation>
    <scope>NUCLEOTIDE SEQUENCE [LARGE SCALE GENOMIC DNA]</scope>
    <source>
        <strain evidence="3 4">HSR12-2</strain>
    </source>
</reference>
<keyword evidence="4" id="KW-1185">Reference proteome</keyword>
<dbReference type="GO" id="GO:0016757">
    <property type="term" value="F:glycosyltransferase activity"/>
    <property type="evidence" value="ECO:0007669"/>
    <property type="project" value="InterPro"/>
</dbReference>
<sequence length="354" mass="39655">MKILFVTHRYPPRTGGVETHVREIATRLVDRGHDVTVFSADAGSDVPSSEFDGGVRVQRFRSFSMGNAFYVAPQMAWAVRRTEADVVHAHNYHAFPMLFAALGVSDERFIVTTHYHGGSASAYRDRLLRVYRPLGKWIVKQADVVIAVSEWEREQLHEDFEVDATVVPNGLDIDRFANADPEEREQPYLLCVGRLEEYKGIQYVIRALPELPEYDLVIAGSGPYRDELVRVARQEGVLDRVDFLGHVRDDRLPSLYSGARVYLTLSTFEAYGMTVAEALASGTQCVVRRHGALEKWTESPAVIGVQSNDPKDVSNAITEATKVKPESDSTTSWDTVTSNIESVFQGRQNIHQGL</sequence>
<dbReference type="AlphaFoldDB" id="A0A897NA87"/>
<dbReference type="InterPro" id="IPR050194">
    <property type="entry name" value="Glycosyltransferase_grp1"/>
</dbReference>
<evidence type="ECO:0000259" key="1">
    <source>
        <dbReference type="Pfam" id="PF00534"/>
    </source>
</evidence>
<gene>
    <name evidence="3" type="primary">aglL3</name>
    <name evidence="3" type="ORF">HSR122_0851</name>
</gene>
<dbReference type="PANTHER" id="PTHR45947">
    <property type="entry name" value="SULFOQUINOVOSYL TRANSFERASE SQD2"/>
    <property type="match status" value="1"/>
</dbReference>
<proteinExistence type="predicted"/>
<evidence type="ECO:0000313" key="3">
    <source>
        <dbReference type="EMBL" id="QSG08255.1"/>
    </source>
</evidence>
<feature type="domain" description="Glycosyl transferase family 1" evidence="1">
    <location>
        <begin position="179"/>
        <end position="322"/>
    </location>
</feature>
<dbReference type="Pfam" id="PF00534">
    <property type="entry name" value="Glycos_transf_1"/>
    <property type="match status" value="1"/>
</dbReference>
<keyword evidence="3" id="KW-0808">Transferase</keyword>
<feature type="domain" description="Glycosyltransferase subfamily 4-like N-terminal" evidence="2">
    <location>
        <begin position="15"/>
        <end position="175"/>
    </location>
</feature>
<dbReference type="InterPro" id="IPR028098">
    <property type="entry name" value="Glyco_trans_4-like_N"/>
</dbReference>
<dbReference type="EMBL" id="CP064788">
    <property type="protein sequence ID" value="QSG08255.1"/>
    <property type="molecule type" value="Genomic_DNA"/>
</dbReference>
<dbReference type="SUPFAM" id="SSF53756">
    <property type="entry name" value="UDP-Glycosyltransferase/glycogen phosphorylase"/>
    <property type="match status" value="1"/>
</dbReference>
<dbReference type="Pfam" id="PF13439">
    <property type="entry name" value="Glyco_transf_4"/>
    <property type="match status" value="1"/>
</dbReference>
<protein>
    <submittedName>
        <fullName evidence="3">Glycosyltransferase</fullName>
    </submittedName>
</protein>
<dbReference type="Proteomes" id="UP000662973">
    <property type="component" value="Chromosome"/>
</dbReference>
<organism evidence="3 4">
    <name type="scientific">Halapricum desulfuricans</name>
    <dbReference type="NCBI Taxonomy" id="2841257"/>
    <lineage>
        <taxon>Archaea</taxon>
        <taxon>Methanobacteriati</taxon>
        <taxon>Methanobacteriota</taxon>
        <taxon>Stenosarchaea group</taxon>
        <taxon>Halobacteria</taxon>
        <taxon>Halobacteriales</taxon>
        <taxon>Haloarculaceae</taxon>
        <taxon>Halapricum</taxon>
    </lineage>
</organism>
<accession>A0A897NA87</accession>
<evidence type="ECO:0000259" key="2">
    <source>
        <dbReference type="Pfam" id="PF13439"/>
    </source>
</evidence>
<dbReference type="GeneID" id="68851502"/>
<name>A0A897NA87_9EURY</name>
<dbReference type="KEGG" id="hds:HSR122_0851"/>
<dbReference type="InterPro" id="IPR001296">
    <property type="entry name" value="Glyco_trans_1"/>
</dbReference>